<evidence type="ECO:0000259" key="3">
    <source>
        <dbReference type="Pfam" id="PF20250"/>
    </source>
</evidence>
<evidence type="ECO:0000256" key="2">
    <source>
        <dbReference type="SAM" id="MobiDB-lite"/>
    </source>
</evidence>
<dbReference type="InterPro" id="IPR005646">
    <property type="entry name" value="FapA"/>
</dbReference>
<proteinExistence type="predicted"/>
<protein>
    <recommendedName>
        <fullName evidence="3">Flagellar Assembly Protein A N-terminal region domain-containing protein</fullName>
    </recommendedName>
</protein>
<feature type="compositionally biased region" description="Pro residues" evidence="2">
    <location>
        <begin position="141"/>
        <end position="153"/>
    </location>
</feature>
<evidence type="ECO:0000313" key="4">
    <source>
        <dbReference type="EMBL" id="ASB40330.1"/>
    </source>
</evidence>
<feature type="coiled-coil region" evidence="1">
    <location>
        <begin position="509"/>
        <end position="566"/>
    </location>
</feature>
<feature type="region of interest" description="Disordered" evidence="2">
    <location>
        <begin position="137"/>
        <end position="170"/>
    </location>
</feature>
<gene>
    <name evidence="4" type="ORF">ADH66_06435</name>
</gene>
<evidence type="ECO:0000313" key="5">
    <source>
        <dbReference type="Proteomes" id="UP000196710"/>
    </source>
</evidence>
<dbReference type="PANTHER" id="PTHR38032">
    <property type="entry name" value="POLYMERASE-RELATED"/>
    <property type="match status" value="1"/>
</dbReference>
<dbReference type="PANTHER" id="PTHR38032:SF1">
    <property type="entry name" value="RNA-BINDING PROTEIN KHPB N-TERMINAL DOMAIN-CONTAINING PROTEIN"/>
    <property type="match status" value="1"/>
</dbReference>
<feature type="region of interest" description="Disordered" evidence="2">
    <location>
        <begin position="31"/>
        <end position="73"/>
    </location>
</feature>
<accession>A0ABM6L4T8</accession>
<keyword evidence="5" id="KW-1185">Reference proteome</keyword>
<reference evidence="5" key="1">
    <citation type="submission" date="2017-05" db="EMBL/GenBank/DDBJ databases">
        <title>Improved OligoMM genomes.</title>
        <authorList>
            <person name="Garzetti D."/>
        </authorList>
    </citation>
    <scope>NUCLEOTIDE SEQUENCE [LARGE SCALE GENOMIC DNA]</scope>
    <source>
        <strain evidence="5">KB18</strain>
    </source>
</reference>
<keyword evidence="1" id="KW-0175">Coiled coil</keyword>
<name>A0ABM6L4T8_9FIRM</name>
<evidence type="ECO:0000256" key="1">
    <source>
        <dbReference type="SAM" id="Coils"/>
    </source>
</evidence>
<feature type="domain" description="Flagellar Assembly Protein A N-terminal region" evidence="3">
    <location>
        <begin position="177"/>
        <end position="345"/>
    </location>
</feature>
<dbReference type="InterPro" id="IPR046866">
    <property type="entry name" value="FapA_N"/>
</dbReference>
<dbReference type="Proteomes" id="UP000196710">
    <property type="component" value="Chromosome"/>
</dbReference>
<feature type="compositionally biased region" description="Basic and acidic residues" evidence="2">
    <location>
        <begin position="60"/>
        <end position="70"/>
    </location>
</feature>
<dbReference type="Pfam" id="PF03961">
    <property type="entry name" value="FapA"/>
    <property type="match status" value="1"/>
</dbReference>
<sequence length="615" mass="66733">MLKFSSRKRGAIMAAPISFLSRLFGSKLFKFRRKKKAPKETPGPRPRPGDRPLKLADAQRPAREAPKAEPVDPYTLSLPVDHVIFELWRACRDQGRQLPRPELSFKTAEPQVFDPRTSMAELTKLLMAVSSSAAARLSAMTPPPLPAPPPAPEQQPAQGPQDPEPAPPADLDAQATVFISGDKLSAWLLLYPPSGKGEGVTKGIIMNSLGAAGVAFGVDLDTVRAIPEMESPYFRMHLIARGKAAVPGKDGAIIDLYPREAHRDLPVDDMNRVDFTALRTTQNVEKDAPICRINPPTPGIAGRTVTDKELPTRDGVAAVAPMGRNTALNEDGSALIATRDGGLEFSGRAFQVNPLLEIDGNVDYSSGSVNFLGDVHIHGDVCSGFTVRAMGTVKVDGVVESSTIEAGGDLILSKGVQGNNQAVIRSHRDIFAKYLENCIVHAKENLNSECIISCEVYCDAGVYVQNGRGAIVGGRIWAGNEVDANTVGSKTEVRTTVVLGGLPCESYEKEQLLKEIAELEKSLEETERQPSSPTKLSRMSKMRMQISVDRLKLNQHQKSLDELQEDTERRLAGRLTFRTAHPGTLVEIGGAQLKLENETRHSIATLIDGEVKLIT</sequence>
<organism evidence="4 5">
    <name type="scientific">Acutalibacter muris</name>
    <dbReference type="NCBI Taxonomy" id="1796620"/>
    <lineage>
        <taxon>Bacteria</taxon>
        <taxon>Bacillati</taxon>
        <taxon>Bacillota</taxon>
        <taxon>Clostridia</taxon>
        <taxon>Eubacteriales</taxon>
        <taxon>Acutalibacteraceae</taxon>
        <taxon>Acutalibacter</taxon>
    </lineage>
</organism>
<dbReference type="InterPro" id="IPR046865">
    <property type="entry name" value="FapA_b_solenoid"/>
</dbReference>
<dbReference type="EMBL" id="CP021422">
    <property type="protein sequence ID" value="ASB40330.1"/>
    <property type="molecule type" value="Genomic_DNA"/>
</dbReference>
<dbReference type="Pfam" id="PF20250">
    <property type="entry name" value="FapA_N"/>
    <property type="match status" value="1"/>
</dbReference>